<feature type="transmembrane region" description="Helical" evidence="14">
    <location>
        <begin position="6"/>
        <end position="29"/>
    </location>
</feature>
<evidence type="ECO:0000256" key="1">
    <source>
        <dbReference type="ARBA" id="ARBA00004651"/>
    </source>
</evidence>
<evidence type="ECO:0000256" key="8">
    <source>
        <dbReference type="ARBA" id="ARBA00022989"/>
    </source>
</evidence>
<evidence type="ECO:0000256" key="12">
    <source>
        <dbReference type="ARBA" id="ARBA00032932"/>
    </source>
</evidence>
<feature type="transmembrane region" description="Helical" evidence="14">
    <location>
        <begin position="172"/>
        <end position="198"/>
    </location>
</feature>
<evidence type="ECO:0000256" key="7">
    <source>
        <dbReference type="ARBA" id="ARBA00022801"/>
    </source>
</evidence>
<dbReference type="Pfam" id="PF02673">
    <property type="entry name" value="BacA"/>
    <property type="match status" value="1"/>
</dbReference>
<evidence type="ECO:0000256" key="14">
    <source>
        <dbReference type="HAMAP-Rule" id="MF_01006"/>
    </source>
</evidence>
<evidence type="ECO:0000256" key="2">
    <source>
        <dbReference type="ARBA" id="ARBA00010621"/>
    </source>
</evidence>
<dbReference type="NCBIfam" id="NF001393">
    <property type="entry name" value="PRK00281.2-4"/>
    <property type="match status" value="1"/>
</dbReference>
<sequence>MDPIQAIVLAIIQGLTEFLPISSSAHLILPAQLLGWQDQGLAFDLITHAGTLAAVIIYFRRDVALLLGNWFGSLVGRHNEHSRMAWLIVLATIPAGLAGLFFNEIISTQLRSTTVIACTTLIFGLLLWFADATASERRDFAQVTWQIALLIGCAQALALIPGTSRSGATITAALLLGMTRLSAARFSFLLSIPITLAASGYESLSLWQSPQPVDTTPLLLGFVVAFISAYACIHLFLKAIGRMGLMPFVIYRLALAAVLFAFFV</sequence>
<evidence type="ECO:0000313" key="16">
    <source>
        <dbReference type="Proteomes" id="UP001501600"/>
    </source>
</evidence>
<dbReference type="InterPro" id="IPR003824">
    <property type="entry name" value="UppP"/>
</dbReference>
<feature type="transmembrane region" description="Helical" evidence="14">
    <location>
        <begin position="84"/>
        <end position="102"/>
    </location>
</feature>
<dbReference type="PANTHER" id="PTHR30622">
    <property type="entry name" value="UNDECAPRENYL-DIPHOSPHATASE"/>
    <property type="match status" value="1"/>
</dbReference>
<comment type="miscellaneous">
    <text evidence="14">Bacitracin is thought to be involved in the inhibition of peptidoglycan synthesis by sequestering undecaprenyl diphosphate, thereby reducing the pool of lipid carrier available.</text>
</comment>
<keyword evidence="9 14" id="KW-0472">Membrane</keyword>
<feature type="transmembrane region" description="Helical" evidence="14">
    <location>
        <begin position="142"/>
        <end position="160"/>
    </location>
</feature>
<proteinExistence type="inferred from homology"/>
<comment type="subcellular location">
    <subcellularLocation>
        <location evidence="1 14">Cell membrane</location>
        <topology evidence="1 14">Multi-pass membrane protein</topology>
    </subcellularLocation>
</comment>
<keyword evidence="5 14" id="KW-1003">Cell membrane</keyword>
<dbReference type="HAMAP" id="MF_01006">
    <property type="entry name" value="Undec_diphosphatase"/>
    <property type="match status" value="1"/>
</dbReference>
<keyword evidence="8 14" id="KW-1133">Transmembrane helix</keyword>
<evidence type="ECO:0000256" key="3">
    <source>
        <dbReference type="ARBA" id="ARBA00012374"/>
    </source>
</evidence>
<evidence type="ECO:0000256" key="4">
    <source>
        <dbReference type="ARBA" id="ARBA00021581"/>
    </source>
</evidence>
<keyword evidence="14" id="KW-0133">Cell shape</keyword>
<dbReference type="EMBL" id="BAABLF010000012">
    <property type="protein sequence ID" value="GAA5191693.1"/>
    <property type="molecule type" value="Genomic_DNA"/>
</dbReference>
<evidence type="ECO:0000256" key="10">
    <source>
        <dbReference type="ARBA" id="ARBA00023251"/>
    </source>
</evidence>
<evidence type="ECO:0000256" key="11">
    <source>
        <dbReference type="ARBA" id="ARBA00032707"/>
    </source>
</evidence>
<comment type="function">
    <text evidence="14">Catalyzes the dephosphorylation of undecaprenyl diphosphate (UPP). Confers resistance to bacitracin.</text>
</comment>
<feature type="transmembrane region" description="Helical" evidence="14">
    <location>
        <begin position="218"/>
        <end position="237"/>
    </location>
</feature>
<protein>
    <recommendedName>
        <fullName evidence="4 14">Undecaprenyl-diphosphatase</fullName>
        <ecNumber evidence="3 14">3.6.1.27</ecNumber>
    </recommendedName>
    <alternativeName>
        <fullName evidence="12 14">Bacitracin resistance protein</fullName>
    </alternativeName>
    <alternativeName>
        <fullName evidence="11 14">Undecaprenyl pyrophosphate phosphatase</fullName>
    </alternativeName>
</protein>
<evidence type="ECO:0000256" key="9">
    <source>
        <dbReference type="ARBA" id="ARBA00023136"/>
    </source>
</evidence>
<dbReference type="Proteomes" id="UP001501600">
    <property type="component" value="Unassembled WGS sequence"/>
</dbReference>
<dbReference type="NCBIfam" id="TIGR00753">
    <property type="entry name" value="undec_PP_bacA"/>
    <property type="match status" value="1"/>
</dbReference>
<reference evidence="16" key="1">
    <citation type="journal article" date="2019" name="Int. J. Syst. Evol. Microbiol.">
        <title>The Global Catalogue of Microorganisms (GCM) 10K type strain sequencing project: providing services to taxonomists for standard genome sequencing and annotation.</title>
        <authorList>
            <consortium name="The Broad Institute Genomics Platform"/>
            <consortium name="The Broad Institute Genome Sequencing Center for Infectious Disease"/>
            <person name="Wu L."/>
            <person name="Ma J."/>
        </authorList>
    </citation>
    <scope>NUCLEOTIDE SEQUENCE [LARGE SCALE GENOMIC DNA]</scope>
    <source>
        <strain evidence="16">JCM 18720</strain>
    </source>
</reference>
<keyword evidence="16" id="KW-1185">Reference proteome</keyword>
<evidence type="ECO:0000256" key="13">
    <source>
        <dbReference type="ARBA" id="ARBA00047594"/>
    </source>
</evidence>
<evidence type="ECO:0000313" key="15">
    <source>
        <dbReference type="EMBL" id="GAA5191693.1"/>
    </source>
</evidence>
<feature type="transmembrane region" description="Helical" evidence="14">
    <location>
        <begin position="114"/>
        <end position="130"/>
    </location>
</feature>
<name>A0ABP9S735_9GAMM</name>
<dbReference type="PANTHER" id="PTHR30622:SF4">
    <property type="entry name" value="UNDECAPRENYL-DIPHOSPHATASE"/>
    <property type="match status" value="1"/>
</dbReference>
<keyword evidence="10 14" id="KW-0046">Antibiotic resistance</keyword>
<dbReference type="RefSeq" id="WP_345316835.1">
    <property type="nucleotide sequence ID" value="NZ_BAABLF010000012.1"/>
</dbReference>
<comment type="caution">
    <text evidence="15">The sequence shown here is derived from an EMBL/GenBank/DDBJ whole genome shotgun (WGS) entry which is preliminary data.</text>
</comment>
<dbReference type="EC" id="3.6.1.27" evidence="3 14"/>
<feature type="transmembrane region" description="Helical" evidence="14">
    <location>
        <begin position="244"/>
        <end position="263"/>
    </location>
</feature>
<keyword evidence="7 14" id="KW-0378">Hydrolase</keyword>
<comment type="similarity">
    <text evidence="2 14">Belongs to the UppP family.</text>
</comment>
<comment type="catalytic activity">
    <reaction evidence="13 14">
        <text>di-trans,octa-cis-undecaprenyl diphosphate + H2O = di-trans,octa-cis-undecaprenyl phosphate + phosphate + H(+)</text>
        <dbReference type="Rhea" id="RHEA:28094"/>
        <dbReference type="ChEBI" id="CHEBI:15377"/>
        <dbReference type="ChEBI" id="CHEBI:15378"/>
        <dbReference type="ChEBI" id="CHEBI:43474"/>
        <dbReference type="ChEBI" id="CHEBI:58405"/>
        <dbReference type="ChEBI" id="CHEBI:60392"/>
        <dbReference type="EC" id="3.6.1.27"/>
    </reaction>
</comment>
<organism evidence="15 16">
    <name type="scientific">Ferrimonas gelatinilytica</name>
    <dbReference type="NCBI Taxonomy" id="1255257"/>
    <lineage>
        <taxon>Bacteria</taxon>
        <taxon>Pseudomonadati</taxon>
        <taxon>Pseudomonadota</taxon>
        <taxon>Gammaproteobacteria</taxon>
        <taxon>Alteromonadales</taxon>
        <taxon>Ferrimonadaceae</taxon>
        <taxon>Ferrimonas</taxon>
    </lineage>
</organism>
<evidence type="ECO:0000256" key="5">
    <source>
        <dbReference type="ARBA" id="ARBA00022475"/>
    </source>
</evidence>
<evidence type="ECO:0000256" key="6">
    <source>
        <dbReference type="ARBA" id="ARBA00022692"/>
    </source>
</evidence>
<keyword evidence="6 14" id="KW-0812">Transmembrane</keyword>
<gene>
    <name evidence="14" type="primary">uppP</name>
    <name evidence="15" type="ORF">GCM10025772_19170</name>
</gene>
<accession>A0ABP9S735</accession>
<keyword evidence="14" id="KW-0573">Peptidoglycan synthesis</keyword>
<keyword evidence="14" id="KW-0961">Cell wall biogenesis/degradation</keyword>